<dbReference type="AlphaFoldDB" id="A0A3N4I2Q9"/>
<name>A0A3N4I2Q9_ASCIM</name>
<keyword evidence="2" id="KW-1185">Reference proteome</keyword>
<sequence>MSTNNLPDNPIASTLRLIPSTQAKEGLFSALRDAVSTRFNVLSEQKRQSILQLKLWTSTTTALGYSSLYRIYQVTMKKRQRKQNKHTKILLREREKVKEHQTQLLEYINSREAQLLKANVPASEVDKFTSRLRKYHARIGKTIANPLRFRTAPVWLVLPNGERPRYGPDVCLKWKMARADVAHAVLHERLQKAQVLMQKAYDYNKAAVEKGTKQSNI</sequence>
<dbReference type="Proteomes" id="UP000275078">
    <property type="component" value="Unassembled WGS sequence"/>
</dbReference>
<reference evidence="1 2" key="1">
    <citation type="journal article" date="2018" name="Nat. Ecol. Evol.">
        <title>Pezizomycetes genomes reveal the molecular basis of ectomycorrhizal truffle lifestyle.</title>
        <authorList>
            <person name="Murat C."/>
            <person name="Payen T."/>
            <person name="Noel B."/>
            <person name="Kuo A."/>
            <person name="Morin E."/>
            <person name="Chen J."/>
            <person name="Kohler A."/>
            <person name="Krizsan K."/>
            <person name="Balestrini R."/>
            <person name="Da Silva C."/>
            <person name="Montanini B."/>
            <person name="Hainaut M."/>
            <person name="Levati E."/>
            <person name="Barry K.W."/>
            <person name="Belfiori B."/>
            <person name="Cichocki N."/>
            <person name="Clum A."/>
            <person name="Dockter R.B."/>
            <person name="Fauchery L."/>
            <person name="Guy J."/>
            <person name="Iotti M."/>
            <person name="Le Tacon F."/>
            <person name="Lindquist E.A."/>
            <person name="Lipzen A."/>
            <person name="Malagnac F."/>
            <person name="Mello A."/>
            <person name="Molinier V."/>
            <person name="Miyauchi S."/>
            <person name="Poulain J."/>
            <person name="Riccioni C."/>
            <person name="Rubini A."/>
            <person name="Sitrit Y."/>
            <person name="Splivallo R."/>
            <person name="Traeger S."/>
            <person name="Wang M."/>
            <person name="Zifcakova L."/>
            <person name="Wipf D."/>
            <person name="Zambonelli A."/>
            <person name="Paolocci F."/>
            <person name="Nowrousian M."/>
            <person name="Ottonello S."/>
            <person name="Baldrian P."/>
            <person name="Spatafora J.W."/>
            <person name="Henrissat B."/>
            <person name="Nagy L.G."/>
            <person name="Aury J.M."/>
            <person name="Wincker P."/>
            <person name="Grigoriev I.V."/>
            <person name="Bonfante P."/>
            <person name="Martin F.M."/>
        </authorList>
    </citation>
    <scope>NUCLEOTIDE SEQUENCE [LARGE SCALE GENOMIC DNA]</scope>
    <source>
        <strain evidence="1 2">RN42</strain>
    </source>
</reference>
<organism evidence="1 2">
    <name type="scientific">Ascobolus immersus RN42</name>
    <dbReference type="NCBI Taxonomy" id="1160509"/>
    <lineage>
        <taxon>Eukaryota</taxon>
        <taxon>Fungi</taxon>
        <taxon>Dikarya</taxon>
        <taxon>Ascomycota</taxon>
        <taxon>Pezizomycotina</taxon>
        <taxon>Pezizomycetes</taxon>
        <taxon>Pezizales</taxon>
        <taxon>Ascobolaceae</taxon>
        <taxon>Ascobolus</taxon>
    </lineage>
</organism>
<dbReference type="EMBL" id="ML119750">
    <property type="protein sequence ID" value="RPA76144.1"/>
    <property type="molecule type" value="Genomic_DNA"/>
</dbReference>
<proteinExistence type="predicted"/>
<evidence type="ECO:0000313" key="2">
    <source>
        <dbReference type="Proteomes" id="UP000275078"/>
    </source>
</evidence>
<gene>
    <name evidence="1" type="ORF">BJ508DRAFT_331429</name>
</gene>
<protein>
    <submittedName>
        <fullName evidence="1">Uncharacterized protein</fullName>
    </submittedName>
</protein>
<accession>A0A3N4I2Q9</accession>
<evidence type="ECO:0000313" key="1">
    <source>
        <dbReference type="EMBL" id="RPA76144.1"/>
    </source>
</evidence>